<name>A0ABW3K8K6_9BACT</name>
<dbReference type="Proteomes" id="UP001597112">
    <property type="component" value="Unassembled WGS sequence"/>
</dbReference>
<protein>
    <recommendedName>
        <fullName evidence="4">Outer membrane protein beta-barrel domain-containing protein</fullName>
    </recommendedName>
</protein>
<dbReference type="EMBL" id="JBHTKA010000008">
    <property type="protein sequence ID" value="MFD1002408.1"/>
    <property type="molecule type" value="Genomic_DNA"/>
</dbReference>
<keyword evidence="1" id="KW-0732">Signal</keyword>
<dbReference type="RefSeq" id="WP_377583480.1">
    <property type="nucleotide sequence ID" value="NZ_JBHTKA010000008.1"/>
</dbReference>
<accession>A0ABW3K8K6</accession>
<evidence type="ECO:0000313" key="3">
    <source>
        <dbReference type="Proteomes" id="UP001597112"/>
    </source>
</evidence>
<feature type="chain" id="PRO_5046636353" description="Outer membrane protein beta-barrel domain-containing protein" evidence="1">
    <location>
        <begin position="19"/>
        <end position="208"/>
    </location>
</feature>
<evidence type="ECO:0000256" key="1">
    <source>
        <dbReference type="SAM" id="SignalP"/>
    </source>
</evidence>
<reference evidence="3" key="1">
    <citation type="journal article" date="2019" name="Int. J. Syst. Evol. Microbiol.">
        <title>The Global Catalogue of Microorganisms (GCM) 10K type strain sequencing project: providing services to taxonomists for standard genome sequencing and annotation.</title>
        <authorList>
            <consortium name="The Broad Institute Genomics Platform"/>
            <consortium name="The Broad Institute Genome Sequencing Center for Infectious Disease"/>
            <person name="Wu L."/>
            <person name="Ma J."/>
        </authorList>
    </citation>
    <scope>NUCLEOTIDE SEQUENCE [LARGE SCALE GENOMIC DNA]</scope>
    <source>
        <strain evidence="3">CCUG 58938</strain>
    </source>
</reference>
<proteinExistence type="predicted"/>
<feature type="signal peptide" evidence="1">
    <location>
        <begin position="1"/>
        <end position="18"/>
    </location>
</feature>
<keyword evidence="3" id="KW-1185">Reference proteome</keyword>
<evidence type="ECO:0008006" key="4">
    <source>
        <dbReference type="Google" id="ProtNLM"/>
    </source>
</evidence>
<evidence type="ECO:0000313" key="2">
    <source>
        <dbReference type="EMBL" id="MFD1002408.1"/>
    </source>
</evidence>
<gene>
    <name evidence="2" type="ORF">ACFQ21_24000</name>
</gene>
<sequence>MKHVLFVVLLLCSSSLYAQLAKGNVVLGGSLGYNSQHDRSYDPNGYPYRGESTSITISPKAGFFISDKSAVGLSLSYTSQNSDAVYYGIGSLGKTERDLFSIIPYFRTYKSLGEIAAFFLQAEASIGFGTLKLSGAPYDLSTYGVAVRPGFNLFLSRRWALEGTFGSLAYESTKQSPKNSKSSEQSDKFGFNFNMSTLSIGAQFFITR</sequence>
<organism evidence="2 3">
    <name type="scientific">Ohtaekwangia kribbensis</name>
    <dbReference type="NCBI Taxonomy" id="688913"/>
    <lineage>
        <taxon>Bacteria</taxon>
        <taxon>Pseudomonadati</taxon>
        <taxon>Bacteroidota</taxon>
        <taxon>Cytophagia</taxon>
        <taxon>Cytophagales</taxon>
        <taxon>Fulvivirgaceae</taxon>
        <taxon>Ohtaekwangia</taxon>
    </lineage>
</organism>
<comment type="caution">
    <text evidence="2">The sequence shown here is derived from an EMBL/GenBank/DDBJ whole genome shotgun (WGS) entry which is preliminary data.</text>
</comment>